<dbReference type="Pfam" id="PF00202">
    <property type="entry name" value="Aminotran_3"/>
    <property type="match status" value="1"/>
</dbReference>
<dbReference type="EC" id="2.6.1.11" evidence="7"/>
<dbReference type="InterPro" id="IPR015424">
    <property type="entry name" value="PyrdxlP-dep_Trfase"/>
</dbReference>
<dbReference type="PROSITE" id="PS00600">
    <property type="entry name" value="AA_TRANSFER_CLASS_3"/>
    <property type="match status" value="1"/>
</dbReference>
<dbReference type="InterPro" id="IPR015421">
    <property type="entry name" value="PyrdxlP-dep_Trfase_major"/>
</dbReference>
<accession>A0A0N0GPH3</accession>
<dbReference type="PANTHER" id="PTHR11986">
    <property type="entry name" value="AMINOTRANSFERASE CLASS III"/>
    <property type="match status" value="1"/>
</dbReference>
<dbReference type="HAMAP" id="MF_01107">
    <property type="entry name" value="ArgD_aminotrans_3"/>
    <property type="match status" value="1"/>
</dbReference>
<dbReference type="Gene3D" id="3.40.640.10">
    <property type="entry name" value="Type I PLP-dependent aspartate aminotransferase-like (Major domain)"/>
    <property type="match status" value="1"/>
</dbReference>
<dbReference type="GO" id="GO:0042802">
    <property type="term" value="F:identical protein binding"/>
    <property type="evidence" value="ECO:0007669"/>
    <property type="project" value="TreeGrafter"/>
</dbReference>
<proteinExistence type="inferred from homology"/>
<reference evidence="8 9" key="1">
    <citation type="submission" date="2015-07" db="EMBL/GenBank/DDBJ databases">
        <title>Draft genome sequence of the Amantichitinum ursilacus IGB-41, a new chitin-degrading bacterium.</title>
        <authorList>
            <person name="Kirstahler P."/>
            <person name="Guenther M."/>
            <person name="Grumaz C."/>
            <person name="Rupp S."/>
            <person name="Zibek S."/>
            <person name="Sohn K."/>
        </authorList>
    </citation>
    <scope>NUCLEOTIDE SEQUENCE [LARGE SCALE GENOMIC DNA]</scope>
    <source>
        <strain evidence="8 9">IGB-41</strain>
    </source>
</reference>
<comment type="caution">
    <text evidence="8">The sequence shown here is derived from an EMBL/GenBank/DDBJ whole genome shotgun (WGS) entry which is preliminary data.</text>
</comment>
<gene>
    <name evidence="8" type="primary">aruC</name>
    <name evidence="7" type="synonym">argD</name>
    <name evidence="8" type="ORF">WG78_06800</name>
</gene>
<comment type="cofactor">
    <cofactor evidence="7">
        <name>pyridoxal 5'-phosphate</name>
        <dbReference type="ChEBI" id="CHEBI:597326"/>
    </cofactor>
    <text evidence="7">Binds 1 pyridoxal phosphate per subunit.</text>
</comment>
<dbReference type="GO" id="GO:0003992">
    <property type="term" value="F:N2-acetyl-L-ornithine:2-oxoglutarate 5-aminotransferase activity"/>
    <property type="evidence" value="ECO:0007669"/>
    <property type="project" value="UniProtKB-UniRule"/>
</dbReference>
<dbReference type="EMBL" id="LAQT01000004">
    <property type="protein sequence ID" value="KPC53813.1"/>
    <property type="molecule type" value="Genomic_DNA"/>
</dbReference>
<dbReference type="RefSeq" id="WP_053937056.1">
    <property type="nucleotide sequence ID" value="NZ_LAQT01000004.1"/>
</dbReference>
<keyword evidence="3 7" id="KW-0032">Aminotransferase</keyword>
<dbReference type="PATRIC" id="fig|857265.3.peg.1399"/>
<protein>
    <recommendedName>
        <fullName evidence="7">Acetylornithine aminotransferase</fullName>
        <shortName evidence="7">ACOAT</shortName>
        <ecNumber evidence="7">2.6.1.11</ecNumber>
    </recommendedName>
</protein>
<dbReference type="PANTHER" id="PTHR11986:SF113">
    <property type="entry name" value="SUCCINYLORNITHINE TRANSAMINASE"/>
    <property type="match status" value="1"/>
</dbReference>
<evidence type="ECO:0000256" key="5">
    <source>
        <dbReference type="ARBA" id="ARBA00022898"/>
    </source>
</evidence>
<dbReference type="PIRSF" id="PIRSF000521">
    <property type="entry name" value="Transaminase_4ab_Lys_Orn"/>
    <property type="match status" value="1"/>
</dbReference>
<keyword evidence="5 7" id="KW-0663">Pyridoxal phosphate</keyword>
<dbReference type="InterPro" id="IPR004636">
    <property type="entry name" value="AcOrn/SuccOrn_fam"/>
</dbReference>
<evidence type="ECO:0000256" key="7">
    <source>
        <dbReference type="HAMAP-Rule" id="MF_01107"/>
    </source>
</evidence>
<comment type="similarity">
    <text evidence="7">Belongs to the class-III pyridoxal-phosphate-dependent aminotransferase family. ArgD subfamily.</text>
</comment>
<evidence type="ECO:0000256" key="1">
    <source>
        <dbReference type="ARBA" id="ARBA00004946"/>
    </source>
</evidence>
<dbReference type="OrthoDB" id="3398487at2"/>
<keyword evidence="4 7" id="KW-0808">Transferase</keyword>
<dbReference type="UniPathway" id="UPA00068">
    <property type="reaction ID" value="UER00109"/>
</dbReference>
<dbReference type="NCBIfam" id="NF003468">
    <property type="entry name" value="PRK05093.1"/>
    <property type="match status" value="1"/>
</dbReference>
<evidence type="ECO:0000313" key="9">
    <source>
        <dbReference type="Proteomes" id="UP000037939"/>
    </source>
</evidence>
<dbReference type="InterPro" id="IPR005814">
    <property type="entry name" value="Aminotrans_3"/>
</dbReference>
<organism evidence="8 9">
    <name type="scientific">Amantichitinum ursilacus</name>
    <dbReference type="NCBI Taxonomy" id="857265"/>
    <lineage>
        <taxon>Bacteria</taxon>
        <taxon>Pseudomonadati</taxon>
        <taxon>Pseudomonadota</taxon>
        <taxon>Betaproteobacteria</taxon>
        <taxon>Neisseriales</taxon>
        <taxon>Chitinibacteraceae</taxon>
        <taxon>Amantichitinum</taxon>
    </lineage>
</organism>
<dbReference type="InterPro" id="IPR017652">
    <property type="entry name" value="Ac/SucOrn_transaminase_bac"/>
</dbReference>
<dbReference type="NCBIfam" id="TIGR03246">
    <property type="entry name" value="arg_catab_astC"/>
    <property type="match status" value="1"/>
</dbReference>
<dbReference type="NCBIfam" id="NF002325">
    <property type="entry name" value="PRK01278.1"/>
    <property type="match status" value="1"/>
</dbReference>
<keyword evidence="2 7" id="KW-0055">Arginine biosynthesis</keyword>
<feature type="binding site" evidence="7">
    <location>
        <position position="279"/>
    </location>
    <ligand>
        <name>pyridoxal 5'-phosphate</name>
        <dbReference type="ChEBI" id="CHEBI:597326"/>
    </ligand>
</feature>
<feature type="modified residue" description="N6-(pyridoxal phosphate)lysine" evidence="7">
    <location>
        <position position="250"/>
    </location>
</feature>
<keyword evidence="7" id="KW-0028">Amino-acid biosynthesis</keyword>
<feature type="binding site" evidence="7">
    <location>
        <position position="136"/>
    </location>
    <ligand>
        <name>pyridoxal 5'-phosphate</name>
        <dbReference type="ChEBI" id="CHEBI:597326"/>
    </ligand>
</feature>
<feature type="binding site" evidence="7">
    <location>
        <position position="139"/>
    </location>
    <ligand>
        <name>N(2)-acetyl-L-ornithine</name>
        <dbReference type="ChEBI" id="CHEBI:57805"/>
    </ligand>
</feature>
<dbReference type="InterPro" id="IPR049704">
    <property type="entry name" value="Aminotrans_3_PPA_site"/>
</dbReference>
<comment type="catalytic activity">
    <reaction evidence="7">
        <text>N(2)-acetyl-L-ornithine + 2-oxoglutarate = N-acetyl-L-glutamate 5-semialdehyde + L-glutamate</text>
        <dbReference type="Rhea" id="RHEA:18049"/>
        <dbReference type="ChEBI" id="CHEBI:16810"/>
        <dbReference type="ChEBI" id="CHEBI:29123"/>
        <dbReference type="ChEBI" id="CHEBI:29985"/>
        <dbReference type="ChEBI" id="CHEBI:57805"/>
        <dbReference type="EC" id="2.6.1.11"/>
    </reaction>
</comment>
<evidence type="ECO:0000256" key="3">
    <source>
        <dbReference type="ARBA" id="ARBA00022576"/>
    </source>
</evidence>
<evidence type="ECO:0000313" key="8">
    <source>
        <dbReference type="EMBL" id="KPC53813.1"/>
    </source>
</evidence>
<dbReference type="NCBIfam" id="TIGR00707">
    <property type="entry name" value="argD"/>
    <property type="match status" value="1"/>
</dbReference>
<dbReference type="GO" id="GO:0005737">
    <property type="term" value="C:cytoplasm"/>
    <property type="evidence" value="ECO:0007669"/>
    <property type="project" value="UniProtKB-SubCell"/>
</dbReference>
<feature type="binding site" evidence="7">
    <location>
        <begin position="221"/>
        <end position="224"/>
    </location>
    <ligand>
        <name>pyridoxal 5'-phosphate</name>
        <dbReference type="ChEBI" id="CHEBI:597326"/>
    </ligand>
</feature>
<comment type="catalytic activity">
    <reaction evidence="6">
        <text>L-2,4-diaminobutanoate + 2-oxoglutarate = L-aspartate 4-semialdehyde + L-glutamate</text>
        <dbReference type="Rhea" id="RHEA:11160"/>
        <dbReference type="ChEBI" id="CHEBI:16810"/>
        <dbReference type="ChEBI" id="CHEBI:29985"/>
        <dbReference type="ChEBI" id="CHEBI:58761"/>
        <dbReference type="ChEBI" id="CHEBI:537519"/>
        <dbReference type="EC" id="2.6.1.76"/>
    </reaction>
</comment>
<evidence type="ECO:0000256" key="4">
    <source>
        <dbReference type="ARBA" id="ARBA00022679"/>
    </source>
</evidence>
<dbReference type="Proteomes" id="UP000037939">
    <property type="component" value="Unassembled WGS sequence"/>
</dbReference>
<sequence>MPFSRADYDQYMVPNYAPAAIVPVRGAGSRVWDQAGKEYIDFGGGIAVNSLGHCHPELVAALTEQGNKLWHISNVFTNEPALALAKTLVEHTFAERVFFCNSGAEANEAALKLARRASIEKYGERKNKVLSALNSFHGRTFFTVSVGGQPKYSDGFGPKPAGIEHFKYNDLASLEALIDDDTACVIIEPIQGEGGVTPATQEFLQGVRALCDKFNALLIFDEVQSGNGRTGSLYAYMDFGVVPDILSTAKGLGGGFPIGAMLTTEKVAKHLVAGTHGTTYGGNPLATAVAGTAISIITRPETLSGVKAKSERIRAGLQAIADKYPVVAEIRGMGLLIGVQLKAEYAGRSRDVLNAAAEEGVLVLAAGPDVVRFAPSLVISDDEIDAGLARVEKAFARLVA</sequence>
<dbReference type="NCBIfam" id="NF009047">
    <property type="entry name" value="PRK12381.1"/>
    <property type="match status" value="1"/>
</dbReference>
<comment type="miscellaneous">
    <text evidence="7">May also have succinyldiaminopimelate aminotransferase activity, thus carrying out the corresponding step in lysine biosynthesis.</text>
</comment>
<keyword evidence="7" id="KW-0963">Cytoplasm</keyword>
<comment type="pathway">
    <text evidence="7">Amino-acid biosynthesis; L-arginine biosynthesis; N(2)-acetyl-L-ornithine from L-glutamate: step 4/4.</text>
</comment>
<comment type="pathway">
    <text evidence="1">Amine and polyamine biosynthesis; ectoine biosynthesis; L-ectoine from L-aspartate 4-semialdehyde: step 1/3.</text>
</comment>
<dbReference type="SUPFAM" id="SSF53383">
    <property type="entry name" value="PLP-dependent transferases"/>
    <property type="match status" value="1"/>
</dbReference>
<dbReference type="GO" id="GO:0030170">
    <property type="term" value="F:pyridoxal phosphate binding"/>
    <property type="evidence" value="ECO:0007669"/>
    <property type="project" value="InterPro"/>
</dbReference>
<comment type="subunit">
    <text evidence="7">Homodimer.</text>
</comment>
<dbReference type="CDD" id="cd00610">
    <property type="entry name" value="OAT_like"/>
    <property type="match status" value="1"/>
</dbReference>
<name>A0A0N0GPH3_9NEIS</name>
<dbReference type="FunFam" id="3.40.640.10:FF:000004">
    <property type="entry name" value="Acetylornithine aminotransferase"/>
    <property type="match status" value="1"/>
</dbReference>
<dbReference type="GO" id="GO:0045303">
    <property type="term" value="F:diaminobutyrate-2-oxoglutarate transaminase activity"/>
    <property type="evidence" value="ECO:0007669"/>
    <property type="project" value="UniProtKB-EC"/>
</dbReference>
<feature type="binding site" evidence="7">
    <location>
        <begin position="103"/>
        <end position="104"/>
    </location>
    <ligand>
        <name>pyridoxal 5'-phosphate</name>
        <dbReference type="ChEBI" id="CHEBI:597326"/>
    </ligand>
</feature>
<dbReference type="InterPro" id="IPR050103">
    <property type="entry name" value="Class-III_PLP-dep_AT"/>
</dbReference>
<evidence type="ECO:0000256" key="6">
    <source>
        <dbReference type="ARBA" id="ARBA00049111"/>
    </source>
</evidence>
<dbReference type="AlphaFoldDB" id="A0A0N0GPH3"/>
<evidence type="ECO:0000256" key="2">
    <source>
        <dbReference type="ARBA" id="ARBA00022571"/>
    </source>
</evidence>
<comment type="subcellular location">
    <subcellularLocation>
        <location evidence="7">Cytoplasm</location>
    </subcellularLocation>
</comment>
<dbReference type="GO" id="GO:0006526">
    <property type="term" value="P:L-arginine biosynthetic process"/>
    <property type="evidence" value="ECO:0007669"/>
    <property type="project" value="UniProtKB-UniRule"/>
</dbReference>
<feature type="binding site" evidence="7">
    <location>
        <position position="278"/>
    </location>
    <ligand>
        <name>N(2)-acetyl-L-ornithine</name>
        <dbReference type="ChEBI" id="CHEBI:57805"/>
    </ligand>
</feature>
<dbReference type="InterPro" id="IPR015422">
    <property type="entry name" value="PyrdxlP-dep_Trfase_small"/>
</dbReference>
<keyword evidence="9" id="KW-1185">Reference proteome</keyword>
<dbReference type="STRING" id="857265.WG78_06800"/>
<dbReference type="Gene3D" id="3.90.1150.10">
    <property type="entry name" value="Aspartate Aminotransferase, domain 1"/>
    <property type="match status" value="1"/>
</dbReference>